<dbReference type="EMBL" id="JAWJBA010000304">
    <property type="protein sequence ID" value="MDV2687096.1"/>
    <property type="molecule type" value="Genomic_DNA"/>
</dbReference>
<evidence type="ECO:0000313" key="1">
    <source>
        <dbReference type="EMBL" id="MDV2687096.1"/>
    </source>
</evidence>
<sequence length="69" mass="8318">SSDLNYYLSDMENSIIVDDCSEKSFRDALRKALGLKPEEKRIMQSYARRTAEKYFDYRNYIEEIRQILK</sequence>
<gene>
    <name evidence="1" type="ORF">RYX56_22360</name>
</gene>
<feature type="non-terminal residue" evidence="1">
    <location>
        <position position="1"/>
    </location>
</feature>
<evidence type="ECO:0008006" key="3">
    <source>
        <dbReference type="Google" id="ProtNLM"/>
    </source>
</evidence>
<accession>A0ABU3XGS4</accession>
<comment type="caution">
    <text evidence="1">The sequence shown here is derived from an EMBL/GenBank/DDBJ whole genome shotgun (WGS) entry which is preliminary data.</text>
</comment>
<dbReference type="SUPFAM" id="SSF53756">
    <property type="entry name" value="UDP-Glycosyltransferase/glycogen phosphorylase"/>
    <property type="match status" value="1"/>
</dbReference>
<dbReference type="RefSeq" id="WP_317124122.1">
    <property type="nucleotide sequence ID" value="NZ_JAWJBA010000304.1"/>
</dbReference>
<name>A0ABU3XGS4_9BACI</name>
<reference evidence="1 2" key="1">
    <citation type="submission" date="2023-10" db="EMBL/GenBank/DDBJ databases">
        <title>Screening of Alkalihalobacillus lindianensis BZ-TG-R113 and Its Alleviation of Salt Stress on Rapeseed Growth.</title>
        <authorList>
            <person name="Zhao B."/>
            <person name="Guo T."/>
        </authorList>
    </citation>
    <scope>NUCLEOTIDE SEQUENCE [LARGE SCALE GENOMIC DNA]</scope>
    <source>
        <strain evidence="1 2">BZ-TG-R113</strain>
    </source>
</reference>
<proteinExistence type="predicted"/>
<organism evidence="1 2">
    <name type="scientific">Alkalihalophilus lindianensis</name>
    <dbReference type="NCBI Taxonomy" id="1630542"/>
    <lineage>
        <taxon>Bacteria</taxon>
        <taxon>Bacillati</taxon>
        <taxon>Bacillota</taxon>
        <taxon>Bacilli</taxon>
        <taxon>Bacillales</taxon>
        <taxon>Bacillaceae</taxon>
        <taxon>Alkalihalophilus</taxon>
    </lineage>
</organism>
<evidence type="ECO:0000313" key="2">
    <source>
        <dbReference type="Proteomes" id="UP001287282"/>
    </source>
</evidence>
<keyword evidence="2" id="KW-1185">Reference proteome</keyword>
<dbReference type="Proteomes" id="UP001287282">
    <property type="component" value="Unassembled WGS sequence"/>
</dbReference>
<protein>
    <recommendedName>
        <fullName evidence="3">Glycosyltransferase family 1 protein</fullName>
    </recommendedName>
</protein>